<dbReference type="Pfam" id="PF02171">
    <property type="entry name" value="Piwi"/>
    <property type="match status" value="1"/>
</dbReference>
<protein>
    <submittedName>
        <fullName evidence="11">Uncharacterized protein</fullName>
    </submittedName>
</protein>
<dbReference type="PANTHER" id="PTHR22891">
    <property type="entry name" value="EUKARYOTIC TRANSLATION INITIATION FACTOR 2C"/>
    <property type="match status" value="1"/>
</dbReference>
<feature type="domain" description="PAZ" evidence="9">
    <location>
        <begin position="375"/>
        <end position="486"/>
    </location>
</feature>
<dbReference type="GO" id="GO:0005737">
    <property type="term" value="C:cytoplasm"/>
    <property type="evidence" value="ECO:0007669"/>
    <property type="project" value="UniProtKB-SubCell"/>
</dbReference>
<keyword evidence="6" id="KW-0943">RNA-mediated gene silencing</keyword>
<dbReference type="InterPro" id="IPR036085">
    <property type="entry name" value="PAZ_dom_sf"/>
</dbReference>
<dbReference type="InterPro" id="IPR012337">
    <property type="entry name" value="RNaseH-like_sf"/>
</dbReference>
<gene>
    <name evidence="11" type="ORF">O3M35_008106</name>
</gene>
<feature type="region of interest" description="Disordered" evidence="8">
    <location>
        <begin position="27"/>
        <end position="173"/>
    </location>
</feature>
<evidence type="ECO:0000256" key="6">
    <source>
        <dbReference type="ARBA" id="ARBA00023158"/>
    </source>
</evidence>
<feature type="compositionally biased region" description="Polar residues" evidence="8">
    <location>
        <begin position="45"/>
        <end position="62"/>
    </location>
</feature>
<dbReference type="FunFam" id="3.30.420.10:FF:000014">
    <property type="entry name" value="Piwi-like RNA-mediated gene silencing 1"/>
    <property type="match status" value="1"/>
</dbReference>
<comment type="subcellular location">
    <subcellularLocation>
        <location evidence="1">Cytoplasm</location>
    </subcellularLocation>
</comment>
<dbReference type="EMBL" id="JAPXFL010000005">
    <property type="protein sequence ID" value="KAK9506113.1"/>
    <property type="molecule type" value="Genomic_DNA"/>
</dbReference>
<dbReference type="AlphaFoldDB" id="A0AAW1D574"/>
<feature type="compositionally biased region" description="Basic and acidic residues" evidence="8">
    <location>
        <begin position="28"/>
        <end position="40"/>
    </location>
</feature>
<dbReference type="InterPro" id="IPR003100">
    <property type="entry name" value="PAZ_dom"/>
</dbReference>
<dbReference type="GO" id="GO:0003723">
    <property type="term" value="F:RNA binding"/>
    <property type="evidence" value="ECO:0007669"/>
    <property type="project" value="UniProtKB-KW"/>
</dbReference>
<accession>A0AAW1D574</accession>
<evidence type="ECO:0000259" key="10">
    <source>
        <dbReference type="PROSITE" id="PS50822"/>
    </source>
</evidence>
<comment type="similarity">
    <text evidence="7">Belongs to the argonaute family. Piwi subfamily.</text>
</comment>
<keyword evidence="3" id="KW-0963">Cytoplasm</keyword>
<keyword evidence="4" id="KW-0221">Differentiation</keyword>
<dbReference type="CDD" id="cd04658">
    <property type="entry name" value="Piwi_piwi-like_Euk"/>
    <property type="match status" value="1"/>
</dbReference>
<dbReference type="SMART" id="SM00950">
    <property type="entry name" value="Piwi"/>
    <property type="match status" value="1"/>
</dbReference>
<dbReference type="SUPFAM" id="SSF53098">
    <property type="entry name" value="Ribonuclease H-like"/>
    <property type="match status" value="1"/>
</dbReference>
<dbReference type="Pfam" id="PF02170">
    <property type="entry name" value="PAZ"/>
    <property type="match status" value="1"/>
</dbReference>
<evidence type="ECO:0000256" key="3">
    <source>
        <dbReference type="ARBA" id="ARBA00022490"/>
    </source>
</evidence>
<dbReference type="FunFam" id="2.170.260.10:FF:000003">
    <property type="entry name" value="Piwi-like RNA-mediated gene silencing 2"/>
    <property type="match status" value="1"/>
</dbReference>
<keyword evidence="12" id="KW-1185">Reference proteome</keyword>
<dbReference type="Gene3D" id="3.40.50.2300">
    <property type="match status" value="1"/>
</dbReference>
<dbReference type="InterPro" id="IPR003165">
    <property type="entry name" value="Piwi"/>
</dbReference>
<evidence type="ECO:0000313" key="11">
    <source>
        <dbReference type="EMBL" id="KAK9506113.1"/>
    </source>
</evidence>
<evidence type="ECO:0000256" key="7">
    <source>
        <dbReference type="ARBA" id="ARBA00038291"/>
    </source>
</evidence>
<evidence type="ECO:0000259" key="9">
    <source>
        <dbReference type="PROSITE" id="PS50821"/>
    </source>
</evidence>
<dbReference type="Proteomes" id="UP001461498">
    <property type="component" value="Unassembled WGS sequence"/>
</dbReference>
<keyword evidence="2" id="KW-0217">Developmental protein</keyword>
<dbReference type="CDD" id="cd02845">
    <property type="entry name" value="PAZ_piwi_like"/>
    <property type="match status" value="1"/>
</dbReference>
<organism evidence="11 12">
    <name type="scientific">Rhynocoris fuscipes</name>
    <dbReference type="NCBI Taxonomy" id="488301"/>
    <lineage>
        <taxon>Eukaryota</taxon>
        <taxon>Metazoa</taxon>
        <taxon>Ecdysozoa</taxon>
        <taxon>Arthropoda</taxon>
        <taxon>Hexapoda</taxon>
        <taxon>Insecta</taxon>
        <taxon>Pterygota</taxon>
        <taxon>Neoptera</taxon>
        <taxon>Paraneoptera</taxon>
        <taxon>Hemiptera</taxon>
        <taxon>Heteroptera</taxon>
        <taxon>Panheteroptera</taxon>
        <taxon>Cimicomorpha</taxon>
        <taxon>Reduviidae</taxon>
        <taxon>Harpactorinae</taxon>
        <taxon>Harpactorini</taxon>
        <taxon>Rhynocoris</taxon>
    </lineage>
</organism>
<evidence type="ECO:0000313" key="12">
    <source>
        <dbReference type="Proteomes" id="UP001461498"/>
    </source>
</evidence>
<feature type="domain" description="Piwi" evidence="10">
    <location>
        <begin position="651"/>
        <end position="943"/>
    </location>
</feature>
<dbReference type="SUPFAM" id="SSF101690">
    <property type="entry name" value="PAZ domain"/>
    <property type="match status" value="1"/>
</dbReference>
<evidence type="ECO:0000256" key="5">
    <source>
        <dbReference type="ARBA" id="ARBA00022884"/>
    </source>
</evidence>
<dbReference type="Gene3D" id="3.30.420.10">
    <property type="entry name" value="Ribonuclease H-like superfamily/Ribonuclease H"/>
    <property type="match status" value="1"/>
</dbReference>
<reference evidence="11 12" key="1">
    <citation type="submission" date="2022-12" db="EMBL/GenBank/DDBJ databases">
        <title>Chromosome-level genome assembly of true bugs.</title>
        <authorList>
            <person name="Ma L."/>
            <person name="Li H."/>
        </authorList>
    </citation>
    <scope>NUCLEOTIDE SEQUENCE [LARGE SCALE GENOMIC DNA]</scope>
    <source>
        <strain evidence="11">Lab_2022b</strain>
    </source>
</reference>
<dbReference type="PROSITE" id="PS50821">
    <property type="entry name" value="PAZ"/>
    <property type="match status" value="1"/>
</dbReference>
<dbReference type="SMART" id="SM00949">
    <property type="entry name" value="PAZ"/>
    <property type="match status" value="1"/>
</dbReference>
<evidence type="ECO:0000256" key="8">
    <source>
        <dbReference type="SAM" id="MobiDB-lite"/>
    </source>
</evidence>
<comment type="caution">
    <text evidence="11">The sequence shown here is derived from an EMBL/GenBank/DDBJ whole genome shotgun (WGS) entry which is preliminary data.</text>
</comment>
<dbReference type="PROSITE" id="PS50822">
    <property type="entry name" value="PIWI"/>
    <property type="match status" value="1"/>
</dbReference>
<name>A0AAW1D574_9HEMI</name>
<evidence type="ECO:0000256" key="1">
    <source>
        <dbReference type="ARBA" id="ARBA00004496"/>
    </source>
</evidence>
<dbReference type="Pfam" id="PF23278">
    <property type="entry name" value="Piwi_N"/>
    <property type="match status" value="1"/>
</dbReference>
<proteinExistence type="inferred from homology"/>
<dbReference type="GO" id="GO:0030154">
    <property type="term" value="P:cell differentiation"/>
    <property type="evidence" value="ECO:0007669"/>
    <property type="project" value="UniProtKB-KW"/>
</dbReference>
<dbReference type="Gene3D" id="2.170.260.10">
    <property type="entry name" value="paz domain"/>
    <property type="match status" value="1"/>
</dbReference>
<evidence type="ECO:0000256" key="4">
    <source>
        <dbReference type="ARBA" id="ARBA00022782"/>
    </source>
</evidence>
<dbReference type="GO" id="GO:0140965">
    <property type="term" value="P:secondary piRNA processing"/>
    <property type="evidence" value="ECO:0007669"/>
    <property type="project" value="UniProtKB-ARBA"/>
</dbReference>
<dbReference type="InterPro" id="IPR036397">
    <property type="entry name" value="RNaseH_sf"/>
</dbReference>
<sequence>MAYRGSRGSNGGGGRGEALRQLLQKAESLQHQDYSRRQDEEAFEGTSSGIQRSTSRVPQSMGRSAALKKLLESASYSGEGRSMSEASSFVPRREVLPSRGTPRLPIAEPSTSAEPLMQASYSRGAGRYTESLSTHREAEYPATRGRMRTSPASSERAPSPVGGYRSAAPRFTPKHEEELETSMAQLSMTEDDSDKPAVIKKGSYGETVSVASNYVRLRVEEGKGVFMYDVKFSPEVDALNVRFHLMRNVTDIIGDTKSFDGAILYLPFLLPDKVTTCNLRLPTDDSKVTMKITFVKKLRMGDQTTLHLYNVLFRRIMNILGFALHGRHFFDPMSAMPITAHKLEVWPGYITAIHEYEDGIMLCCDASHRVLRTQTVHELMLDLMSARRDIWQDEFLKLIIGQTVLTRYNNKIYRVDDVAFDESASDSFEKRDGTKITYAEYYKHHYAIKIKDLRQPLLKSRVKGKIKGKEENTLVNLIPELCYLTGLTDTMRADMRVMKDIAQCTRISPNQRQYALNEFIKNVRTNNEVKKVLSSWGLSLAESNIKLQARVIPPEKIFFANSVVHQGSYNADWTKLATSTSVLSAIELNDWAVICTSRDDKVVQSFVEMVKKCSHQLGIKTCPPKMMPIENDSTQNYIKALQFTKGRKLQIVVIIFPLSRSDKYSAVKKWCCIDNPIPSQVIQMRTIRKPDRLRSVTQKILLQMNCKIGGALWAVDIPVKNAMVVGLDTFHDTARQGKSVGAIVASLNKPLTRWYSKVFTQSPGLELIDGLEVSILACLQKYREVNNSYPEQIIIYRDGVGDGQLNVVDKFEIPQIITGCRRISPNYDPKFLFVIVQKRISTRIFMEERNDYVNPSPGTVLDHTVTRKELWDFFLVSQNVRQGTVTPTHYIVLRNTTRMSPDQVQRFSYKLTHLYYNWSGTVRVPAPCQYAHKLAYLVGESIHKEAAESLADKLFFL</sequence>
<keyword evidence="5" id="KW-0694">RNA-binding</keyword>
<evidence type="ECO:0000256" key="2">
    <source>
        <dbReference type="ARBA" id="ARBA00022473"/>
    </source>
</evidence>